<dbReference type="AlphaFoldDB" id="A0A8J4T7I1"/>
<protein>
    <submittedName>
        <fullName evidence="2">Uncharacterized protein</fullName>
    </submittedName>
</protein>
<keyword evidence="3" id="KW-1185">Reference proteome</keyword>
<feature type="compositionally biased region" description="Polar residues" evidence="1">
    <location>
        <begin position="92"/>
        <end position="102"/>
    </location>
</feature>
<evidence type="ECO:0000313" key="3">
    <source>
        <dbReference type="Proteomes" id="UP000748531"/>
    </source>
</evidence>
<evidence type="ECO:0000313" key="2">
    <source>
        <dbReference type="EMBL" id="KAF5399259.1"/>
    </source>
</evidence>
<proteinExistence type="predicted"/>
<gene>
    <name evidence="2" type="ORF">PHET_07122</name>
</gene>
<sequence>MPRPPPSNVYKLYSSKQLKTGMKMVEVARRWKTEVTDEDKARLQLELEKAHIEFTRELAVWARSKNLLLVGPIEKVAEAYCVANGLVQSTCDCDGNNGNPKSAQPLITKKKRKRTRLPVYKS</sequence>
<evidence type="ECO:0000256" key="1">
    <source>
        <dbReference type="SAM" id="MobiDB-lite"/>
    </source>
</evidence>
<dbReference type="Proteomes" id="UP000748531">
    <property type="component" value="Unassembled WGS sequence"/>
</dbReference>
<feature type="region of interest" description="Disordered" evidence="1">
    <location>
        <begin position="92"/>
        <end position="122"/>
    </location>
</feature>
<name>A0A8J4T7I1_9TREM</name>
<accession>A0A8J4T7I1</accession>
<organism evidence="2 3">
    <name type="scientific">Paragonimus heterotremus</name>
    <dbReference type="NCBI Taxonomy" id="100268"/>
    <lineage>
        <taxon>Eukaryota</taxon>
        <taxon>Metazoa</taxon>
        <taxon>Spiralia</taxon>
        <taxon>Lophotrochozoa</taxon>
        <taxon>Platyhelminthes</taxon>
        <taxon>Trematoda</taxon>
        <taxon>Digenea</taxon>
        <taxon>Plagiorchiida</taxon>
        <taxon>Troglotremata</taxon>
        <taxon>Troglotrematidae</taxon>
        <taxon>Paragonimus</taxon>
    </lineage>
</organism>
<reference evidence="2" key="1">
    <citation type="submission" date="2019-05" db="EMBL/GenBank/DDBJ databases">
        <title>Annotation for the trematode Paragonimus heterotremus.</title>
        <authorList>
            <person name="Choi Y.-J."/>
        </authorList>
    </citation>
    <scope>NUCLEOTIDE SEQUENCE</scope>
    <source>
        <strain evidence="2">LC</strain>
    </source>
</reference>
<comment type="caution">
    <text evidence="2">The sequence shown here is derived from an EMBL/GenBank/DDBJ whole genome shotgun (WGS) entry which is preliminary data.</text>
</comment>
<dbReference type="EMBL" id="LUCH01004204">
    <property type="protein sequence ID" value="KAF5399259.1"/>
    <property type="molecule type" value="Genomic_DNA"/>
</dbReference>